<feature type="transmembrane region" description="Helical" evidence="6">
    <location>
        <begin position="178"/>
        <end position="197"/>
    </location>
</feature>
<keyword evidence="2" id="KW-1003">Cell membrane</keyword>
<evidence type="ECO:0000256" key="6">
    <source>
        <dbReference type="SAM" id="Phobius"/>
    </source>
</evidence>
<dbReference type="GO" id="GO:0009055">
    <property type="term" value="F:electron transfer activity"/>
    <property type="evidence" value="ECO:0007669"/>
    <property type="project" value="InterPro"/>
</dbReference>
<dbReference type="PANTHER" id="PTHR30485:SF2">
    <property type="entry name" value="BLL0597 PROTEIN"/>
    <property type="match status" value="1"/>
</dbReference>
<keyword evidence="9" id="KW-1185">Reference proteome</keyword>
<feature type="transmembrane region" description="Helical" evidence="6">
    <location>
        <begin position="98"/>
        <end position="121"/>
    </location>
</feature>
<keyword evidence="3 6" id="KW-0812">Transmembrane</keyword>
<evidence type="ECO:0000256" key="4">
    <source>
        <dbReference type="ARBA" id="ARBA00022989"/>
    </source>
</evidence>
<evidence type="ECO:0000256" key="1">
    <source>
        <dbReference type="ARBA" id="ARBA00004651"/>
    </source>
</evidence>
<dbReference type="SUPFAM" id="SSF81342">
    <property type="entry name" value="Transmembrane di-heme cytochromes"/>
    <property type="match status" value="1"/>
</dbReference>
<dbReference type="Gene3D" id="1.20.950.20">
    <property type="entry name" value="Transmembrane di-heme cytochromes, Chain C"/>
    <property type="match status" value="1"/>
</dbReference>
<dbReference type="EMBL" id="JAAXYH010000014">
    <property type="protein sequence ID" value="NMH66639.1"/>
    <property type="molecule type" value="Genomic_DNA"/>
</dbReference>
<feature type="transmembrane region" description="Helical" evidence="6">
    <location>
        <begin position="36"/>
        <end position="57"/>
    </location>
</feature>
<dbReference type="RefSeq" id="WP_169565362.1">
    <property type="nucleotide sequence ID" value="NZ_JAAXYH010000014.1"/>
</dbReference>
<dbReference type="GO" id="GO:0022904">
    <property type="term" value="P:respiratory electron transport chain"/>
    <property type="evidence" value="ECO:0007669"/>
    <property type="project" value="InterPro"/>
</dbReference>
<evidence type="ECO:0000256" key="2">
    <source>
        <dbReference type="ARBA" id="ARBA00022475"/>
    </source>
</evidence>
<protein>
    <submittedName>
        <fullName evidence="8">Cytochrome B</fullName>
    </submittedName>
</protein>
<sequence length="217" mass="24269">MNHSPTQVWDFFIRFFHWTLVAAFIASYLSEGEYQLHFYAGWYIGILLVCRLVWGLVGSKHARFLDFIKPPREIIRYARALVSGDGKKPPHYLGHNPLGGLMVVLLLGSLAMTTVSGILLYTAENPSPLAFIGQNAFNKAESDESAIPKAPAQAGAHEIKTAKHEDKQESVWEEIHEFFANFTLLLVLFHVAGVLVSSKLHDENLVKAMFTGKKTTD</sequence>
<accession>A0A972JLX0</accession>
<comment type="caution">
    <text evidence="8">The sequence shown here is derived from an EMBL/GenBank/DDBJ whole genome shotgun (WGS) entry which is preliminary data.</text>
</comment>
<proteinExistence type="predicted"/>
<evidence type="ECO:0000313" key="9">
    <source>
        <dbReference type="Proteomes" id="UP000737113"/>
    </source>
</evidence>
<evidence type="ECO:0000313" key="8">
    <source>
        <dbReference type="EMBL" id="NMH66639.1"/>
    </source>
</evidence>
<evidence type="ECO:0000256" key="5">
    <source>
        <dbReference type="ARBA" id="ARBA00023136"/>
    </source>
</evidence>
<evidence type="ECO:0000256" key="3">
    <source>
        <dbReference type="ARBA" id="ARBA00022692"/>
    </source>
</evidence>
<dbReference type="AlphaFoldDB" id="A0A972JLX0"/>
<gene>
    <name evidence="8" type="ORF">HC757_15900</name>
</gene>
<keyword evidence="5 6" id="KW-0472">Membrane</keyword>
<keyword evidence="4 6" id="KW-1133">Transmembrane helix</keyword>
<feature type="transmembrane region" description="Helical" evidence="6">
    <location>
        <begin position="12"/>
        <end position="30"/>
    </location>
</feature>
<comment type="subcellular location">
    <subcellularLocation>
        <location evidence="1">Cell membrane</location>
        <topology evidence="1">Multi-pass membrane protein</topology>
    </subcellularLocation>
</comment>
<dbReference type="GO" id="GO:0020037">
    <property type="term" value="F:heme binding"/>
    <property type="evidence" value="ECO:0007669"/>
    <property type="project" value="TreeGrafter"/>
</dbReference>
<evidence type="ECO:0000259" key="7">
    <source>
        <dbReference type="Pfam" id="PF01292"/>
    </source>
</evidence>
<feature type="domain" description="Cytochrome b561 bacterial/Ni-hydrogenase" evidence="7">
    <location>
        <begin position="8"/>
        <end position="212"/>
    </location>
</feature>
<dbReference type="InterPro" id="IPR051542">
    <property type="entry name" value="Hydrogenase_cytochrome"/>
</dbReference>
<organism evidence="8 9">
    <name type="scientific">Shewanella salipaludis</name>
    <dbReference type="NCBI Taxonomy" id="2723052"/>
    <lineage>
        <taxon>Bacteria</taxon>
        <taxon>Pseudomonadati</taxon>
        <taxon>Pseudomonadota</taxon>
        <taxon>Gammaproteobacteria</taxon>
        <taxon>Alteromonadales</taxon>
        <taxon>Shewanellaceae</taxon>
        <taxon>Shewanella</taxon>
    </lineage>
</organism>
<dbReference type="Proteomes" id="UP000737113">
    <property type="component" value="Unassembled WGS sequence"/>
</dbReference>
<dbReference type="InterPro" id="IPR011577">
    <property type="entry name" value="Cyt_b561_bac/Ni-Hgenase"/>
</dbReference>
<name>A0A972JLX0_9GAMM</name>
<dbReference type="InterPro" id="IPR016174">
    <property type="entry name" value="Di-haem_cyt_TM"/>
</dbReference>
<reference evidence="8" key="1">
    <citation type="submission" date="2020-04" db="EMBL/GenBank/DDBJ databases">
        <title>Description of Shewanella salipaludis sp. nov., isolated from a salt marsh.</title>
        <authorList>
            <person name="Park S."/>
            <person name="Yoon J.-H."/>
        </authorList>
    </citation>
    <scope>NUCLEOTIDE SEQUENCE</scope>
    <source>
        <strain evidence="8">SHSM-M6</strain>
    </source>
</reference>
<dbReference type="GO" id="GO:0005886">
    <property type="term" value="C:plasma membrane"/>
    <property type="evidence" value="ECO:0007669"/>
    <property type="project" value="UniProtKB-SubCell"/>
</dbReference>
<dbReference type="PANTHER" id="PTHR30485">
    <property type="entry name" value="NI/FE-HYDROGENASE 1 B-TYPE CYTOCHROME SUBUNIT"/>
    <property type="match status" value="1"/>
</dbReference>
<dbReference type="Pfam" id="PF01292">
    <property type="entry name" value="Ni_hydr_CYTB"/>
    <property type="match status" value="1"/>
</dbReference>